<dbReference type="InterPro" id="IPR036690">
    <property type="entry name" value="Fdx_antiC-bd_sf"/>
</dbReference>
<dbReference type="EMBL" id="BARS01008538">
    <property type="protein sequence ID" value="GAF80244.1"/>
    <property type="molecule type" value="Genomic_DNA"/>
</dbReference>
<dbReference type="PROSITE" id="PS51483">
    <property type="entry name" value="B5"/>
    <property type="match status" value="1"/>
</dbReference>
<dbReference type="InterPro" id="IPR005121">
    <property type="entry name" value="Fdx_antiC-bd"/>
</dbReference>
<keyword evidence="8" id="KW-0547">Nucleotide-binding</keyword>
<evidence type="ECO:0000256" key="11">
    <source>
        <dbReference type="ARBA" id="ARBA00022884"/>
    </source>
</evidence>
<keyword evidence="7" id="KW-0479">Metal-binding</keyword>
<keyword evidence="6" id="KW-0436">Ligase</keyword>
<dbReference type="SUPFAM" id="SSF46955">
    <property type="entry name" value="Putative DNA-binding domain"/>
    <property type="match status" value="1"/>
</dbReference>
<evidence type="ECO:0000256" key="13">
    <source>
        <dbReference type="ARBA" id="ARBA00023146"/>
    </source>
</evidence>
<evidence type="ECO:0000256" key="5">
    <source>
        <dbReference type="ARBA" id="ARBA00022555"/>
    </source>
</evidence>
<dbReference type="InterPro" id="IPR045864">
    <property type="entry name" value="aa-tRNA-synth_II/BPL/LPL"/>
</dbReference>
<dbReference type="CDD" id="cd00769">
    <property type="entry name" value="PheRS_beta_core"/>
    <property type="match status" value="1"/>
</dbReference>
<dbReference type="PANTHER" id="PTHR10947:SF0">
    <property type="entry name" value="PHENYLALANINE--TRNA LIGASE BETA SUBUNIT"/>
    <property type="match status" value="1"/>
</dbReference>
<keyword evidence="5" id="KW-0820">tRNA-binding</keyword>
<keyword evidence="13" id="KW-0030">Aminoacyl-tRNA synthetase</keyword>
<dbReference type="InterPro" id="IPR009061">
    <property type="entry name" value="DNA-bd_dom_put_sf"/>
</dbReference>
<keyword evidence="9" id="KW-0067">ATP-binding</keyword>
<protein>
    <recommendedName>
        <fullName evidence="3">phenylalanine--tRNA ligase</fullName>
        <ecNumber evidence="3">6.1.1.20</ecNumber>
    </recommendedName>
</protein>
<dbReference type="GO" id="GO:0000049">
    <property type="term" value="F:tRNA binding"/>
    <property type="evidence" value="ECO:0007669"/>
    <property type="project" value="UniProtKB-KW"/>
</dbReference>
<dbReference type="Pfam" id="PF17759">
    <property type="entry name" value="tRNA_synthFbeta"/>
    <property type="match status" value="1"/>
</dbReference>
<dbReference type="GO" id="GO:0004826">
    <property type="term" value="F:phenylalanine-tRNA ligase activity"/>
    <property type="evidence" value="ECO:0007669"/>
    <property type="project" value="UniProtKB-EC"/>
</dbReference>
<evidence type="ECO:0000256" key="4">
    <source>
        <dbReference type="ARBA" id="ARBA00022490"/>
    </source>
</evidence>
<dbReference type="GO" id="GO:0009328">
    <property type="term" value="C:phenylalanine-tRNA ligase complex"/>
    <property type="evidence" value="ECO:0007669"/>
    <property type="project" value="TreeGrafter"/>
</dbReference>
<evidence type="ECO:0000256" key="8">
    <source>
        <dbReference type="ARBA" id="ARBA00022741"/>
    </source>
</evidence>
<dbReference type="Gene3D" id="3.30.70.380">
    <property type="entry name" value="Ferrodoxin-fold anticodon-binding domain"/>
    <property type="match status" value="1"/>
</dbReference>
<evidence type="ECO:0000256" key="1">
    <source>
        <dbReference type="ARBA" id="ARBA00001946"/>
    </source>
</evidence>
<dbReference type="PANTHER" id="PTHR10947">
    <property type="entry name" value="PHENYLALANYL-TRNA SYNTHETASE BETA CHAIN AND LEUCINE-RICH REPEAT-CONTAINING PROTEIN 47"/>
    <property type="match status" value="1"/>
</dbReference>
<dbReference type="Pfam" id="PF03484">
    <property type="entry name" value="B5"/>
    <property type="match status" value="1"/>
</dbReference>
<proteinExistence type="predicted"/>
<comment type="caution">
    <text evidence="16">The sequence shown here is derived from an EMBL/GenBank/DDBJ whole genome shotgun (WGS) entry which is preliminary data.</text>
</comment>
<dbReference type="SMART" id="SM00896">
    <property type="entry name" value="FDX-ACB"/>
    <property type="match status" value="1"/>
</dbReference>
<organism evidence="16">
    <name type="scientific">marine sediment metagenome</name>
    <dbReference type="NCBI Taxonomy" id="412755"/>
    <lineage>
        <taxon>unclassified sequences</taxon>
        <taxon>metagenomes</taxon>
        <taxon>ecological metagenomes</taxon>
    </lineage>
</organism>
<dbReference type="FunFam" id="3.30.70.380:FF:000001">
    <property type="entry name" value="Phenylalanine--tRNA ligase beta subunit"/>
    <property type="match status" value="1"/>
</dbReference>
<keyword evidence="12" id="KW-0648">Protein biosynthesis</keyword>
<sequence length="351" mass="40076">GALVVSVPSFRQDLKLEIDLIEEVVRVYGYDRLPSTMPSIVGHPTRIGLERRLSGLARDTLISLGMDEVITYSLVSRDDLTWLGAKDEGGVISIRNPLSTEQETMRRSFIPGMLRTAAWNLNRREKAIRIFEVGKVYYKEGGRFMEEDTLSMALAGDRSYGWHRREKVTFFDIKGTVKTLLERIGIAEPSFRPGDLPGFLTGEAASIKIDKERIGFFGKVRPEVLEKFDIESDLFVCELSLKKLLPYFRAEKRFHQIPRFPSVQRDISIVARKDISYEEAVAVMREAGGELIVDIELFDQYFGPQVPPGHRSLSYSIEYRAKDRTLTDEEVNRLHSKVCDGLIQKLQVKIR</sequence>
<dbReference type="InterPro" id="IPR045060">
    <property type="entry name" value="Phe-tRNA-ligase_IIc_bsu"/>
</dbReference>
<evidence type="ECO:0000256" key="9">
    <source>
        <dbReference type="ARBA" id="ARBA00022840"/>
    </source>
</evidence>
<reference evidence="16" key="1">
    <citation type="journal article" date="2014" name="Front. Microbiol.">
        <title>High frequency of phylogenetically diverse reductive dehalogenase-homologous genes in deep subseafloor sedimentary metagenomes.</title>
        <authorList>
            <person name="Kawai M."/>
            <person name="Futagami T."/>
            <person name="Toyoda A."/>
            <person name="Takaki Y."/>
            <person name="Nishi S."/>
            <person name="Hori S."/>
            <person name="Arai W."/>
            <person name="Tsubouchi T."/>
            <person name="Morono Y."/>
            <person name="Uchiyama I."/>
            <person name="Ito T."/>
            <person name="Fujiyama A."/>
            <person name="Inagaki F."/>
            <person name="Takami H."/>
        </authorList>
    </citation>
    <scope>NUCLEOTIDE SEQUENCE</scope>
    <source>
        <strain evidence="16">Expedition CK06-06</strain>
    </source>
</reference>
<dbReference type="InterPro" id="IPR005147">
    <property type="entry name" value="tRNA_synthase_B5-dom"/>
</dbReference>
<dbReference type="GO" id="GO:0000287">
    <property type="term" value="F:magnesium ion binding"/>
    <property type="evidence" value="ECO:0007669"/>
    <property type="project" value="InterPro"/>
</dbReference>
<dbReference type="PROSITE" id="PS51447">
    <property type="entry name" value="FDX_ACB"/>
    <property type="match status" value="1"/>
</dbReference>
<feature type="domain" description="B5" evidence="15">
    <location>
        <begin position="1"/>
        <end position="35"/>
    </location>
</feature>
<evidence type="ECO:0000259" key="14">
    <source>
        <dbReference type="PROSITE" id="PS51447"/>
    </source>
</evidence>
<dbReference type="SUPFAM" id="SSF54991">
    <property type="entry name" value="Anticodon-binding domain of PheRS"/>
    <property type="match status" value="1"/>
</dbReference>
<gene>
    <name evidence="16" type="ORF">S01H1_16257</name>
</gene>
<evidence type="ECO:0000256" key="2">
    <source>
        <dbReference type="ARBA" id="ARBA00004496"/>
    </source>
</evidence>
<evidence type="ECO:0000256" key="12">
    <source>
        <dbReference type="ARBA" id="ARBA00022917"/>
    </source>
</evidence>
<feature type="domain" description="FDX-ACB" evidence="14">
    <location>
        <begin position="258"/>
        <end position="351"/>
    </location>
</feature>
<keyword evidence="10" id="KW-0460">Magnesium</keyword>
<dbReference type="GO" id="GO:0006432">
    <property type="term" value="P:phenylalanyl-tRNA aminoacylation"/>
    <property type="evidence" value="ECO:0007669"/>
    <property type="project" value="InterPro"/>
</dbReference>
<dbReference type="Gene3D" id="3.30.56.10">
    <property type="match status" value="1"/>
</dbReference>
<evidence type="ECO:0000259" key="15">
    <source>
        <dbReference type="PROSITE" id="PS51483"/>
    </source>
</evidence>
<evidence type="ECO:0000256" key="10">
    <source>
        <dbReference type="ARBA" id="ARBA00022842"/>
    </source>
</evidence>
<dbReference type="Pfam" id="PF03147">
    <property type="entry name" value="FDX-ACB"/>
    <property type="match status" value="1"/>
</dbReference>
<accession>X0SGV3</accession>
<dbReference type="SUPFAM" id="SSF55681">
    <property type="entry name" value="Class II aaRS and biotin synthetases"/>
    <property type="match status" value="1"/>
</dbReference>
<name>X0SGV3_9ZZZZ</name>
<comment type="cofactor">
    <cofactor evidence="1">
        <name>Mg(2+)</name>
        <dbReference type="ChEBI" id="CHEBI:18420"/>
    </cofactor>
</comment>
<evidence type="ECO:0000256" key="3">
    <source>
        <dbReference type="ARBA" id="ARBA00012814"/>
    </source>
</evidence>
<evidence type="ECO:0000256" key="6">
    <source>
        <dbReference type="ARBA" id="ARBA00022598"/>
    </source>
</evidence>
<dbReference type="GO" id="GO:0005524">
    <property type="term" value="F:ATP binding"/>
    <property type="evidence" value="ECO:0007669"/>
    <property type="project" value="UniProtKB-KW"/>
</dbReference>
<keyword evidence="4" id="KW-0963">Cytoplasm</keyword>
<evidence type="ECO:0000313" key="16">
    <source>
        <dbReference type="EMBL" id="GAF80244.1"/>
    </source>
</evidence>
<dbReference type="Gene3D" id="3.30.930.10">
    <property type="entry name" value="Bira Bifunctional Protein, Domain 2"/>
    <property type="match status" value="1"/>
</dbReference>
<comment type="subcellular location">
    <subcellularLocation>
        <location evidence="2">Cytoplasm</location>
    </subcellularLocation>
</comment>
<evidence type="ECO:0000256" key="7">
    <source>
        <dbReference type="ARBA" id="ARBA00022723"/>
    </source>
</evidence>
<dbReference type="EC" id="6.1.1.20" evidence="3"/>
<dbReference type="InterPro" id="IPR041616">
    <property type="entry name" value="PheRS_beta_core"/>
</dbReference>
<feature type="non-terminal residue" evidence="16">
    <location>
        <position position="1"/>
    </location>
</feature>
<keyword evidence="11" id="KW-0694">RNA-binding</keyword>
<dbReference type="AlphaFoldDB" id="X0SGV3"/>